<dbReference type="KEGG" id="hni:W911_11460"/>
<name>V5SJF1_9HYPH</name>
<feature type="domain" description="DUF1285" evidence="1">
    <location>
        <begin position="1"/>
        <end position="41"/>
    </location>
</feature>
<dbReference type="InterPro" id="IPR048342">
    <property type="entry name" value="DUF1285_C"/>
</dbReference>
<organism evidence="2 3">
    <name type="scientific">Hyphomicrobium nitrativorans NL23</name>
    <dbReference type="NCBI Taxonomy" id="1029756"/>
    <lineage>
        <taxon>Bacteria</taxon>
        <taxon>Pseudomonadati</taxon>
        <taxon>Pseudomonadota</taxon>
        <taxon>Alphaproteobacteria</taxon>
        <taxon>Hyphomicrobiales</taxon>
        <taxon>Hyphomicrobiaceae</taxon>
        <taxon>Hyphomicrobium</taxon>
    </lineage>
</organism>
<evidence type="ECO:0000313" key="2">
    <source>
        <dbReference type="EMBL" id="AHB50220.1"/>
    </source>
</evidence>
<dbReference type="STRING" id="1029756.W911_11460"/>
<reference evidence="2 3" key="1">
    <citation type="journal article" date="2014" name="Genome Announc.">
        <title>Complete Genome Sequence of Hyphomicrobium nitrativorans Strain NL23, a Denitrifying Bacterium Isolated from Biofilm of a Methanol-Fed Denitrification System Treating Seawater at the Montreal Biodome.</title>
        <authorList>
            <person name="Martineau C."/>
            <person name="Villeneuve C."/>
            <person name="Mauffrey F."/>
            <person name="Villemur R."/>
        </authorList>
    </citation>
    <scope>NUCLEOTIDE SEQUENCE [LARGE SCALE GENOMIC DNA]</scope>
    <source>
        <strain evidence="2">NL23</strain>
    </source>
</reference>
<dbReference type="PATRIC" id="fig|1029756.8.peg.2380"/>
<accession>V5SJF1</accession>
<evidence type="ECO:0000313" key="3">
    <source>
        <dbReference type="Proteomes" id="UP000018542"/>
    </source>
</evidence>
<dbReference type="Proteomes" id="UP000018542">
    <property type="component" value="Chromosome"/>
</dbReference>
<sequence length="43" mass="4541">MRGRLEALVARAVVYDLVALAAPGPDRGPLGIWSGGAFFPLPY</sequence>
<dbReference type="Pfam" id="PF21028">
    <property type="entry name" value="DUF1285_C"/>
    <property type="match status" value="1"/>
</dbReference>
<evidence type="ECO:0000259" key="1">
    <source>
        <dbReference type="Pfam" id="PF21028"/>
    </source>
</evidence>
<keyword evidence="3" id="KW-1185">Reference proteome</keyword>
<protein>
    <recommendedName>
        <fullName evidence="1">DUF1285 domain-containing protein</fullName>
    </recommendedName>
</protein>
<dbReference type="HOGENOM" id="CLU_3234660_0_0_5"/>
<gene>
    <name evidence="2" type="ORF">W911_11460</name>
</gene>
<dbReference type="AlphaFoldDB" id="V5SJF1"/>
<dbReference type="EMBL" id="CP006912">
    <property type="protein sequence ID" value="AHB50220.1"/>
    <property type="molecule type" value="Genomic_DNA"/>
</dbReference>
<proteinExistence type="predicted"/>